<organism evidence="1 2">
    <name type="scientific">bacterium (Candidatus Gribaldobacteria) CG10_big_fil_rev_8_21_14_0_10_41_12</name>
    <dbReference type="NCBI Taxonomy" id="2014277"/>
    <lineage>
        <taxon>Bacteria</taxon>
        <taxon>Candidatus Gribaldobacteria</taxon>
    </lineage>
</organism>
<protein>
    <submittedName>
        <fullName evidence="1">Uncharacterized protein</fullName>
    </submittedName>
</protein>
<evidence type="ECO:0000313" key="2">
    <source>
        <dbReference type="Proteomes" id="UP000228906"/>
    </source>
</evidence>
<dbReference type="EMBL" id="PFAV01000073">
    <property type="protein sequence ID" value="PIR90837.1"/>
    <property type="molecule type" value="Genomic_DNA"/>
</dbReference>
<proteinExistence type="predicted"/>
<accession>A0A2H0UVK0</accession>
<reference evidence="2" key="1">
    <citation type="submission" date="2017-09" db="EMBL/GenBank/DDBJ databases">
        <title>Depth-based differentiation of microbial function through sediment-hosted aquifers and enrichment of novel symbionts in the deep terrestrial subsurface.</title>
        <authorList>
            <person name="Probst A.J."/>
            <person name="Ladd B."/>
            <person name="Jarett J.K."/>
            <person name="Geller-Mcgrath D.E."/>
            <person name="Sieber C.M.K."/>
            <person name="Emerson J.B."/>
            <person name="Anantharaman K."/>
            <person name="Thomas B.C."/>
            <person name="Malmstrom R."/>
            <person name="Stieglmeier M."/>
            <person name="Klingl A."/>
            <person name="Woyke T."/>
            <person name="Ryan C.M."/>
            <person name="Banfield J.F."/>
        </authorList>
    </citation>
    <scope>NUCLEOTIDE SEQUENCE [LARGE SCALE GENOMIC DNA]</scope>
</reference>
<sequence>MPKKESLEIKKSLPWDVVEKQISKEAKWLKDVIDVFNVEEKNMSLPPGLSCTECLLRRIAILIVSGKISAVEINKEPPLESFWNSEKCCKKDIKHGKEWHQMTMGQIENHFLNLGFEVEKEPVMHQGRADLGVYQKNTPTLYIEIGTTSLYKLWLNLVTKGSFTYLIVPSDNQLIEFRKNS</sequence>
<gene>
    <name evidence="1" type="ORF">COU03_03955</name>
</gene>
<name>A0A2H0UVK0_9BACT</name>
<evidence type="ECO:0000313" key="1">
    <source>
        <dbReference type="EMBL" id="PIR90837.1"/>
    </source>
</evidence>
<dbReference type="AlphaFoldDB" id="A0A2H0UVK0"/>
<comment type="caution">
    <text evidence="1">The sequence shown here is derived from an EMBL/GenBank/DDBJ whole genome shotgun (WGS) entry which is preliminary data.</text>
</comment>
<dbReference type="Proteomes" id="UP000228906">
    <property type="component" value="Unassembled WGS sequence"/>
</dbReference>